<feature type="transmembrane region" description="Helical" evidence="8">
    <location>
        <begin position="93"/>
        <end position="115"/>
    </location>
</feature>
<sequence>MQKKWLTLPGLSVLFVFAVAPLFIMLFYSFQSDNPVMEFTLENYKHFFEKSFYLTLTWNTIKNSFYVTLISLAISYPLAYIMAKKLKGARNIILVLIIIPFFTNQLVRVYSWLIFLQDGGIFENLLSSLGIVHGVLGILYTRTAVIIGLVHAFFPYMVITIYLALEKLDNALLEASASLGASGFETFRKITLPMSWPGIVSGFLLVFVPCLGTFVEPRILGGVNGTVIGTVIEDQFFEIYGWNFGAAIAFILLAMVLVSIQIFTRLGKERAV</sequence>
<keyword evidence="11" id="KW-1185">Reference proteome</keyword>
<evidence type="ECO:0000256" key="6">
    <source>
        <dbReference type="ARBA" id="ARBA00022989"/>
    </source>
</evidence>
<keyword evidence="3 8" id="KW-0813">Transport</keyword>
<evidence type="ECO:0000256" key="1">
    <source>
        <dbReference type="ARBA" id="ARBA00004651"/>
    </source>
</evidence>
<dbReference type="InterPro" id="IPR000515">
    <property type="entry name" value="MetI-like"/>
</dbReference>
<dbReference type="PROSITE" id="PS50928">
    <property type="entry name" value="ABC_TM1"/>
    <property type="match status" value="1"/>
</dbReference>
<dbReference type="GO" id="GO:0005886">
    <property type="term" value="C:plasma membrane"/>
    <property type="evidence" value="ECO:0007669"/>
    <property type="project" value="UniProtKB-SubCell"/>
</dbReference>
<comment type="caution">
    <text evidence="10">The sequence shown here is derived from an EMBL/GenBank/DDBJ whole genome shotgun (WGS) entry which is preliminary data.</text>
</comment>
<reference evidence="10" key="2">
    <citation type="submission" date="2021-04" db="EMBL/GenBank/DDBJ databases">
        <authorList>
            <person name="Liu J."/>
        </authorList>
    </citation>
    <scope>NUCLEOTIDE SEQUENCE</scope>
    <source>
        <strain evidence="10">BAD-6</strain>
    </source>
</reference>
<keyword evidence="6 8" id="KW-1133">Transmembrane helix</keyword>
<evidence type="ECO:0000313" key="10">
    <source>
        <dbReference type="EMBL" id="MBR0596498.1"/>
    </source>
</evidence>
<dbReference type="AlphaFoldDB" id="A0A8J8AZG5"/>
<dbReference type="CDD" id="cd06261">
    <property type="entry name" value="TM_PBP2"/>
    <property type="match status" value="1"/>
</dbReference>
<evidence type="ECO:0000259" key="9">
    <source>
        <dbReference type="PROSITE" id="PS50928"/>
    </source>
</evidence>
<evidence type="ECO:0000256" key="4">
    <source>
        <dbReference type="ARBA" id="ARBA00022475"/>
    </source>
</evidence>
<reference evidence="10" key="1">
    <citation type="submission" date="2021-04" db="EMBL/GenBank/DDBJ databases">
        <title>Sinoanaerobacter chloroacetimidivorans sp. nov., an obligate anaerobic bacterium isolated from anaerobic sludge.</title>
        <authorList>
            <person name="Bao Y."/>
        </authorList>
    </citation>
    <scope>NUCLEOTIDE SEQUENCE</scope>
    <source>
        <strain evidence="10">BAD-6</strain>
    </source>
</reference>
<evidence type="ECO:0000256" key="5">
    <source>
        <dbReference type="ARBA" id="ARBA00022692"/>
    </source>
</evidence>
<name>A0A8J8AZG5_9FIRM</name>
<evidence type="ECO:0000256" key="3">
    <source>
        <dbReference type="ARBA" id="ARBA00022448"/>
    </source>
</evidence>
<evidence type="ECO:0000313" key="11">
    <source>
        <dbReference type="Proteomes" id="UP000675664"/>
    </source>
</evidence>
<evidence type="ECO:0000256" key="8">
    <source>
        <dbReference type="RuleBase" id="RU363032"/>
    </source>
</evidence>
<keyword evidence="4" id="KW-1003">Cell membrane</keyword>
<evidence type="ECO:0000256" key="2">
    <source>
        <dbReference type="ARBA" id="ARBA00007069"/>
    </source>
</evidence>
<dbReference type="InterPro" id="IPR035906">
    <property type="entry name" value="MetI-like_sf"/>
</dbReference>
<dbReference type="GO" id="GO:0055085">
    <property type="term" value="P:transmembrane transport"/>
    <property type="evidence" value="ECO:0007669"/>
    <property type="project" value="InterPro"/>
</dbReference>
<dbReference type="PANTHER" id="PTHR42929:SF1">
    <property type="entry name" value="INNER MEMBRANE ABC TRANSPORTER PERMEASE PROTEIN YDCU-RELATED"/>
    <property type="match status" value="1"/>
</dbReference>
<feature type="transmembrane region" description="Helical" evidence="8">
    <location>
        <begin position="240"/>
        <end position="263"/>
    </location>
</feature>
<keyword evidence="7 8" id="KW-0472">Membrane</keyword>
<feature type="transmembrane region" description="Helical" evidence="8">
    <location>
        <begin position="64"/>
        <end position="81"/>
    </location>
</feature>
<dbReference type="Gene3D" id="1.10.3720.10">
    <property type="entry name" value="MetI-like"/>
    <property type="match status" value="1"/>
</dbReference>
<evidence type="ECO:0000256" key="7">
    <source>
        <dbReference type="ARBA" id="ARBA00023136"/>
    </source>
</evidence>
<organism evidence="10 11">
    <name type="scientific">Sinanaerobacter chloroacetimidivorans</name>
    <dbReference type="NCBI Taxonomy" id="2818044"/>
    <lineage>
        <taxon>Bacteria</taxon>
        <taxon>Bacillati</taxon>
        <taxon>Bacillota</taxon>
        <taxon>Clostridia</taxon>
        <taxon>Peptostreptococcales</taxon>
        <taxon>Anaerovoracaceae</taxon>
        <taxon>Sinanaerobacter</taxon>
    </lineage>
</organism>
<gene>
    <name evidence="10" type="ORF">KCX82_01295</name>
</gene>
<feature type="transmembrane region" description="Helical" evidence="8">
    <location>
        <begin position="199"/>
        <end position="220"/>
    </location>
</feature>
<dbReference type="Proteomes" id="UP000675664">
    <property type="component" value="Unassembled WGS sequence"/>
</dbReference>
<dbReference type="PANTHER" id="PTHR42929">
    <property type="entry name" value="INNER MEMBRANE ABC TRANSPORTER PERMEASE PROTEIN YDCU-RELATED-RELATED"/>
    <property type="match status" value="1"/>
</dbReference>
<accession>A0A8J8AZG5</accession>
<keyword evidence="5 8" id="KW-0812">Transmembrane</keyword>
<comment type="subcellular location">
    <subcellularLocation>
        <location evidence="1 8">Cell membrane</location>
        <topology evidence="1 8">Multi-pass membrane protein</topology>
    </subcellularLocation>
</comment>
<protein>
    <submittedName>
        <fullName evidence="10">ABC transporter permease</fullName>
    </submittedName>
</protein>
<dbReference type="EMBL" id="JAGSND010000001">
    <property type="protein sequence ID" value="MBR0596498.1"/>
    <property type="molecule type" value="Genomic_DNA"/>
</dbReference>
<dbReference type="Pfam" id="PF00528">
    <property type="entry name" value="BPD_transp_1"/>
    <property type="match status" value="1"/>
</dbReference>
<dbReference type="SUPFAM" id="SSF161098">
    <property type="entry name" value="MetI-like"/>
    <property type="match status" value="1"/>
</dbReference>
<comment type="similarity">
    <text evidence="2">Belongs to the binding-protein-dependent transport system permease family. CysTW subfamily.</text>
</comment>
<feature type="transmembrane region" description="Helical" evidence="8">
    <location>
        <begin position="12"/>
        <end position="30"/>
    </location>
</feature>
<feature type="domain" description="ABC transmembrane type-1" evidence="9">
    <location>
        <begin position="57"/>
        <end position="263"/>
    </location>
</feature>
<proteinExistence type="inferred from homology"/>